<accession>A0A8S0STC8</accession>
<comment type="caution">
    <text evidence="1">The sequence shown here is derived from an EMBL/GenBank/DDBJ whole genome shotgun (WGS) entry which is preliminary data.</text>
</comment>
<dbReference type="Gramene" id="OE9A052648T1">
    <property type="protein sequence ID" value="OE9A052648C1"/>
    <property type="gene ID" value="OE9A052648"/>
</dbReference>
<reference evidence="1 2" key="1">
    <citation type="submission" date="2019-12" db="EMBL/GenBank/DDBJ databases">
        <authorList>
            <person name="Alioto T."/>
            <person name="Alioto T."/>
            <person name="Gomez Garrido J."/>
        </authorList>
    </citation>
    <scope>NUCLEOTIDE SEQUENCE [LARGE SCALE GENOMIC DNA]</scope>
</reference>
<protein>
    <submittedName>
        <fullName evidence="1">Uncharacterized protein</fullName>
    </submittedName>
</protein>
<evidence type="ECO:0000313" key="1">
    <source>
        <dbReference type="EMBL" id="CAA2996157.1"/>
    </source>
</evidence>
<gene>
    <name evidence="1" type="ORF">OLEA9_A052648</name>
</gene>
<dbReference type="EMBL" id="CACTIH010005517">
    <property type="protein sequence ID" value="CAA2996157.1"/>
    <property type="molecule type" value="Genomic_DNA"/>
</dbReference>
<keyword evidence="2" id="KW-1185">Reference proteome</keyword>
<dbReference type="AlphaFoldDB" id="A0A8S0STC8"/>
<sequence length="81" mass="9936">MAGLRRQRRGWRVDDGGLRLQSDVDFRPSWIFQMHRPQTEEESLRQQGLDFKEMWTFDLLRTFECIRHREMNRVDDGRARL</sequence>
<evidence type="ECO:0000313" key="2">
    <source>
        <dbReference type="Proteomes" id="UP000594638"/>
    </source>
</evidence>
<organism evidence="1 2">
    <name type="scientific">Olea europaea subsp. europaea</name>
    <dbReference type="NCBI Taxonomy" id="158383"/>
    <lineage>
        <taxon>Eukaryota</taxon>
        <taxon>Viridiplantae</taxon>
        <taxon>Streptophyta</taxon>
        <taxon>Embryophyta</taxon>
        <taxon>Tracheophyta</taxon>
        <taxon>Spermatophyta</taxon>
        <taxon>Magnoliopsida</taxon>
        <taxon>eudicotyledons</taxon>
        <taxon>Gunneridae</taxon>
        <taxon>Pentapetalae</taxon>
        <taxon>asterids</taxon>
        <taxon>lamiids</taxon>
        <taxon>Lamiales</taxon>
        <taxon>Oleaceae</taxon>
        <taxon>Oleeae</taxon>
        <taxon>Olea</taxon>
    </lineage>
</organism>
<name>A0A8S0STC8_OLEEU</name>
<proteinExistence type="predicted"/>
<dbReference type="Proteomes" id="UP000594638">
    <property type="component" value="Unassembled WGS sequence"/>
</dbReference>